<sequence>MASTIAKQYTRLLTLWPKDPLRPNFPFTRAIEHRGQAFGLQPTTPASTKSKSAAPSSPLNPKLEQAQVNALFSLLENRYSTKYSLSPRVLNPESAPEHYAMLLREIDRAPSKSWWQATLQGLKGKVRWS</sequence>
<dbReference type="Proteomes" id="UP000800040">
    <property type="component" value="Unassembled WGS sequence"/>
</dbReference>
<evidence type="ECO:0000313" key="2">
    <source>
        <dbReference type="EMBL" id="KAF1839575.1"/>
    </source>
</evidence>
<dbReference type="GO" id="GO:0043022">
    <property type="term" value="F:ribosome binding"/>
    <property type="evidence" value="ECO:0007669"/>
    <property type="project" value="InterPro"/>
</dbReference>
<dbReference type="AlphaFoldDB" id="A0A6A5KM39"/>
<protein>
    <submittedName>
        <fullName evidence="2">Uncharacterized protein</fullName>
    </submittedName>
</protein>
<keyword evidence="3" id="KW-1185">Reference proteome</keyword>
<reference evidence="2" key="1">
    <citation type="submission" date="2020-01" db="EMBL/GenBank/DDBJ databases">
        <authorList>
            <consortium name="DOE Joint Genome Institute"/>
            <person name="Haridas S."/>
            <person name="Albert R."/>
            <person name="Binder M."/>
            <person name="Bloem J."/>
            <person name="Labutti K."/>
            <person name="Salamov A."/>
            <person name="Andreopoulos B."/>
            <person name="Baker S.E."/>
            <person name="Barry K."/>
            <person name="Bills G."/>
            <person name="Bluhm B.H."/>
            <person name="Cannon C."/>
            <person name="Castanera R."/>
            <person name="Culley D.E."/>
            <person name="Daum C."/>
            <person name="Ezra D."/>
            <person name="Gonzalez J.B."/>
            <person name="Henrissat B."/>
            <person name="Kuo A."/>
            <person name="Liang C."/>
            <person name="Lipzen A."/>
            <person name="Lutzoni F."/>
            <person name="Magnuson J."/>
            <person name="Mondo S."/>
            <person name="Nolan M."/>
            <person name="Ohm R."/>
            <person name="Pangilinan J."/>
            <person name="Park H.-J."/>
            <person name="Ramirez L."/>
            <person name="Alfaro M."/>
            <person name="Sun H."/>
            <person name="Tritt A."/>
            <person name="Yoshinaga Y."/>
            <person name="Zwiers L.-H."/>
            <person name="Turgeon B.G."/>
            <person name="Goodwin S.B."/>
            <person name="Spatafora J.W."/>
            <person name="Crous P.W."/>
            <person name="Grigoriev I.V."/>
        </authorList>
    </citation>
    <scope>NUCLEOTIDE SEQUENCE</scope>
    <source>
        <strain evidence="2">P77</strain>
    </source>
</reference>
<name>A0A6A5KM39_9PLEO</name>
<feature type="region of interest" description="Disordered" evidence="1">
    <location>
        <begin position="36"/>
        <end position="60"/>
    </location>
</feature>
<dbReference type="PANTHER" id="PTHR28250:SF1">
    <property type="entry name" value="CYTOCHROME B PRE-MRNA-PROCESSING PROTEIN 6"/>
    <property type="match status" value="1"/>
</dbReference>
<dbReference type="OrthoDB" id="2107880at2759"/>
<organism evidence="2 3">
    <name type="scientific">Decorospora gaudefroyi</name>
    <dbReference type="NCBI Taxonomy" id="184978"/>
    <lineage>
        <taxon>Eukaryota</taxon>
        <taxon>Fungi</taxon>
        <taxon>Dikarya</taxon>
        <taxon>Ascomycota</taxon>
        <taxon>Pezizomycotina</taxon>
        <taxon>Dothideomycetes</taxon>
        <taxon>Pleosporomycetidae</taxon>
        <taxon>Pleosporales</taxon>
        <taxon>Pleosporineae</taxon>
        <taxon>Pleosporaceae</taxon>
        <taxon>Decorospora</taxon>
    </lineage>
</organism>
<evidence type="ECO:0000256" key="1">
    <source>
        <dbReference type="SAM" id="MobiDB-lite"/>
    </source>
</evidence>
<accession>A0A6A5KM39</accession>
<gene>
    <name evidence="2" type="ORF">BDW02DRAFT_584832</name>
</gene>
<dbReference type="GO" id="GO:0034551">
    <property type="term" value="P:mitochondrial respiratory chain complex III assembly"/>
    <property type="evidence" value="ECO:0007669"/>
    <property type="project" value="TreeGrafter"/>
</dbReference>
<evidence type="ECO:0000313" key="3">
    <source>
        <dbReference type="Proteomes" id="UP000800040"/>
    </source>
</evidence>
<dbReference type="GO" id="GO:0061671">
    <property type="term" value="C:Cbp3p-Cbp6 complex"/>
    <property type="evidence" value="ECO:0007669"/>
    <property type="project" value="InterPro"/>
</dbReference>
<dbReference type="PANTHER" id="PTHR28250">
    <property type="entry name" value="CYTOCHROME B PRE-MRNA-PROCESSING PROTEIN 6"/>
    <property type="match status" value="1"/>
</dbReference>
<dbReference type="EMBL" id="ML975244">
    <property type="protein sequence ID" value="KAF1839575.1"/>
    <property type="molecule type" value="Genomic_DNA"/>
</dbReference>
<dbReference type="Pfam" id="PF20180">
    <property type="entry name" value="UQCC2_CBP6"/>
    <property type="match status" value="1"/>
</dbReference>
<proteinExistence type="predicted"/>
<dbReference type="InterPro" id="IPR037653">
    <property type="entry name" value="Cbp6"/>
</dbReference>
<feature type="compositionally biased region" description="Low complexity" evidence="1">
    <location>
        <begin position="42"/>
        <end position="57"/>
    </location>
</feature>